<feature type="transmembrane region" description="Helical" evidence="1">
    <location>
        <begin position="84"/>
        <end position="103"/>
    </location>
</feature>
<gene>
    <name evidence="2" type="ORF">GT755_10430</name>
</gene>
<proteinExistence type="predicted"/>
<protein>
    <recommendedName>
        <fullName evidence="4">DUF1440 domain-containing protein</fullName>
    </recommendedName>
</protein>
<accession>A0A7C9JSY2</accession>
<keyword evidence="1" id="KW-0812">Transmembrane</keyword>
<evidence type="ECO:0000256" key="1">
    <source>
        <dbReference type="SAM" id="Phobius"/>
    </source>
</evidence>
<dbReference type="Proteomes" id="UP000479526">
    <property type="component" value="Unassembled WGS sequence"/>
</dbReference>
<dbReference type="AlphaFoldDB" id="A0A7C9JSY2"/>
<keyword evidence="3" id="KW-1185">Reference proteome</keyword>
<keyword evidence="1" id="KW-0472">Membrane</keyword>
<evidence type="ECO:0008006" key="4">
    <source>
        <dbReference type="Google" id="ProtNLM"/>
    </source>
</evidence>
<reference evidence="2 3" key="1">
    <citation type="submission" date="2020-01" db="EMBL/GenBank/DDBJ databases">
        <title>Herbidospora sp. NEAU-GS84 nov., a novel actinomycete isolated from soil.</title>
        <authorList>
            <person name="Han L."/>
        </authorList>
    </citation>
    <scope>NUCLEOTIDE SEQUENCE [LARGE SCALE GENOMIC DNA]</scope>
    <source>
        <strain evidence="2 3">NEAU-GS84</strain>
    </source>
</reference>
<name>A0A7C9JSY2_9ACTN</name>
<evidence type="ECO:0000313" key="3">
    <source>
        <dbReference type="Proteomes" id="UP000479526"/>
    </source>
</evidence>
<dbReference type="InterPro" id="IPR046739">
    <property type="entry name" value="DUF6789"/>
</dbReference>
<organism evidence="2 3">
    <name type="scientific">Herbidospora solisilvae</name>
    <dbReference type="NCBI Taxonomy" id="2696284"/>
    <lineage>
        <taxon>Bacteria</taxon>
        <taxon>Bacillati</taxon>
        <taxon>Actinomycetota</taxon>
        <taxon>Actinomycetes</taxon>
        <taxon>Streptosporangiales</taxon>
        <taxon>Streptosporangiaceae</taxon>
        <taxon>Herbidospora</taxon>
    </lineage>
</organism>
<dbReference type="Pfam" id="PF20587">
    <property type="entry name" value="DUF6789"/>
    <property type="match status" value="1"/>
</dbReference>
<dbReference type="RefSeq" id="WP_161479518.1">
    <property type="nucleotide sequence ID" value="NZ_WXEW01000003.1"/>
</dbReference>
<comment type="caution">
    <text evidence="2">The sequence shown here is derived from an EMBL/GenBank/DDBJ whole genome shotgun (WGS) entry which is preliminary data.</text>
</comment>
<evidence type="ECO:0000313" key="2">
    <source>
        <dbReference type="EMBL" id="NAS22099.1"/>
    </source>
</evidence>
<sequence>MRRLSAGAVGGLLATGAMSVVMLAGRGTGLMSEQPPKRIVRTLLPGSRHRPKPAEKPLAVVSHFGFGAAAGSAFALLTRRRRPPALLGAVYGLIMWLASYQGWVPAVGALPPVSRDRPARQAVMALGHVVYGMTLSTALNRLSDTPRKDLS</sequence>
<keyword evidence="1" id="KW-1133">Transmembrane helix</keyword>
<feature type="transmembrane region" description="Helical" evidence="1">
    <location>
        <begin position="123"/>
        <end position="142"/>
    </location>
</feature>
<feature type="transmembrane region" description="Helical" evidence="1">
    <location>
        <begin position="56"/>
        <end position="77"/>
    </location>
</feature>
<dbReference type="EMBL" id="WXEW01000003">
    <property type="protein sequence ID" value="NAS22099.1"/>
    <property type="molecule type" value="Genomic_DNA"/>
</dbReference>